<proteinExistence type="predicted"/>
<accession>A0ABV5W2V8</accession>
<comment type="caution">
    <text evidence="1">The sequence shown here is derived from an EMBL/GenBank/DDBJ whole genome shotgun (WGS) entry which is preliminary data.</text>
</comment>
<protein>
    <submittedName>
        <fullName evidence="1">Imm50 family immunity protein</fullName>
    </submittedName>
</protein>
<evidence type="ECO:0000313" key="2">
    <source>
        <dbReference type="Proteomes" id="UP001589619"/>
    </source>
</evidence>
<dbReference type="Proteomes" id="UP001589619">
    <property type="component" value="Unassembled WGS sequence"/>
</dbReference>
<evidence type="ECO:0000313" key="1">
    <source>
        <dbReference type="EMBL" id="MFB9754884.1"/>
    </source>
</evidence>
<sequence>MKFPKEQESLAFRLSFLAAPSLKLQRHDRILVIAGQSGTPTWAAFTAIVIRHEPGSLLLFASLQYESRLKDVVRLELLFSPLTSITGIAGVIETIGFLPPFHYAEITHADLKAEDESLEKMLSITINDTTGDFSRYTVSFRFEGIDEANLSPFEKQNVLFQLEFSYAGEKIRVVLDAQTGFEGSFLCRKVSVRMSSALV</sequence>
<gene>
    <name evidence="1" type="ORF">ACFFNY_25200</name>
</gene>
<keyword evidence="2" id="KW-1185">Reference proteome</keyword>
<dbReference type="EMBL" id="JBHMAG010000016">
    <property type="protein sequence ID" value="MFB9754884.1"/>
    <property type="molecule type" value="Genomic_DNA"/>
</dbReference>
<reference evidence="1 2" key="1">
    <citation type="submission" date="2024-09" db="EMBL/GenBank/DDBJ databases">
        <authorList>
            <person name="Sun Q."/>
            <person name="Mori K."/>
        </authorList>
    </citation>
    <scope>NUCLEOTIDE SEQUENCE [LARGE SCALE GENOMIC DNA]</scope>
    <source>
        <strain evidence="1 2">JCM 12520</strain>
    </source>
</reference>
<dbReference type="RefSeq" id="WP_344909888.1">
    <property type="nucleotide sequence ID" value="NZ_BAAAYO010000008.1"/>
</dbReference>
<name>A0ABV5W2V8_9BACL</name>
<organism evidence="1 2">
    <name type="scientific">Paenibacillus hodogayensis</name>
    <dbReference type="NCBI Taxonomy" id="279208"/>
    <lineage>
        <taxon>Bacteria</taxon>
        <taxon>Bacillati</taxon>
        <taxon>Bacillota</taxon>
        <taxon>Bacilli</taxon>
        <taxon>Bacillales</taxon>
        <taxon>Paenibacillaceae</taxon>
        <taxon>Paenibacillus</taxon>
    </lineage>
</organism>